<dbReference type="RefSeq" id="WP_377401598.1">
    <property type="nucleotide sequence ID" value="NZ_JBHUEQ010000023.1"/>
</dbReference>
<evidence type="ECO:0000313" key="2">
    <source>
        <dbReference type="Proteomes" id="UP001597322"/>
    </source>
</evidence>
<reference evidence="2" key="1">
    <citation type="journal article" date="2019" name="Int. J. Syst. Evol. Microbiol.">
        <title>The Global Catalogue of Microorganisms (GCM) 10K type strain sequencing project: providing services to taxonomists for standard genome sequencing and annotation.</title>
        <authorList>
            <consortium name="The Broad Institute Genomics Platform"/>
            <consortium name="The Broad Institute Genome Sequencing Center for Infectious Disease"/>
            <person name="Wu L."/>
            <person name="Ma J."/>
        </authorList>
    </citation>
    <scope>NUCLEOTIDE SEQUENCE [LARGE SCALE GENOMIC DNA]</scope>
    <source>
        <strain evidence="2">CG52</strain>
    </source>
</reference>
<keyword evidence="2" id="KW-1185">Reference proteome</keyword>
<comment type="caution">
    <text evidence="1">The sequence shown here is derived from an EMBL/GenBank/DDBJ whole genome shotgun (WGS) entry which is preliminary data.</text>
</comment>
<dbReference type="EMBL" id="JBHUEQ010000023">
    <property type="protein sequence ID" value="MFD1746277.1"/>
    <property type="molecule type" value="Genomic_DNA"/>
</dbReference>
<name>A0ABW4M546_9HYPH</name>
<accession>A0ABW4M546</accession>
<proteinExistence type="predicted"/>
<organism evidence="1 2">
    <name type="scientific">Rhizobium helianthi</name>
    <dbReference type="NCBI Taxonomy" id="1132695"/>
    <lineage>
        <taxon>Bacteria</taxon>
        <taxon>Pseudomonadati</taxon>
        <taxon>Pseudomonadota</taxon>
        <taxon>Alphaproteobacteria</taxon>
        <taxon>Hyphomicrobiales</taxon>
        <taxon>Rhizobiaceae</taxon>
        <taxon>Rhizobium/Agrobacterium group</taxon>
        <taxon>Rhizobium</taxon>
    </lineage>
</organism>
<gene>
    <name evidence="1" type="ORF">ACFSE1_12455</name>
</gene>
<sequence>MAGLSSAESHKWKAHGKIFAFAYLKRSFECSNRHAFVGKMRNFIQGEQK</sequence>
<protein>
    <submittedName>
        <fullName evidence="1">Uncharacterized protein</fullName>
    </submittedName>
</protein>
<evidence type="ECO:0000313" key="1">
    <source>
        <dbReference type="EMBL" id="MFD1746277.1"/>
    </source>
</evidence>
<dbReference type="Proteomes" id="UP001597322">
    <property type="component" value="Unassembled WGS sequence"/>
</dbReference>